<name>A0A6V8HJ47_TALPI</name>
<keyword evidence="2" id="KW-1185">Reference proteome</keyword>
<dbReference type="AlphaFoldDB" id="A0A6V8HJ47"/>
<dbReference type="EMBL" id="DF933838">
    <property type="protein sequence ID" value="GAM41797.1"/>
    <property type="molecule type" value="Genomic_DNA"/>
</dbReference>
<protein>
    <submittedName>
        <fullName evidence="1">Uncharacterized protein</fullName>
    </submittedName>
</protein>
<proteinExistence type="predicted"/>
<dbReference type="Proteomes" id="UP000053095">
    <property type="component" value="Unassembled WGS sequence"/>
</dbReference>
<organism evidence="1 2">
    <name type="scientific">Talaromyces pinophilus</name>
    <name type="common">Penicillium pinophilum</name>
    <dbReference type="NCBI Taxonomy" id="128442"/>
    <lineage>
        <taxon>Eukaryota</taxon>
        <taxon>Fungi</taxon>
        <taxon>Dikarya</taxon>
        <taxon>Ascomycota</taxon>
        <taxon>Pezizomycotina</taxon>
        <taxon>Eurotiomycetes</taxon>
        <taxon>Eurotiomycetidae</taxon>
        <taxon>Eurotiales</taxon>
        <taxon>Trichocomaceae</taxon>
        <taxon>Talaromyces</taxon>
        <taxon>Talaromyces sect. Talaromyces</taxon>
    </lineage>
</organism>
<comment type="caution">
    <text evidence="1">The sequence shown here is derived from an EMBL/GenBank/DDBJ whole genome shotgun (WGS) entry which is preliminary data.</text>
</comment>
<evidence type="ECO:0000313" key="2">
    <source>
        <dbReference type="Proteomes" id="UP000053095"/>
    </source>
</evidence>
<sequence length="218" mass="24961">MDLTNLSPTSGEEPAFCIAPDLLWRQDPSRAVVTWTPDSFSPPISLVLDPWLRGIVMQYEKRIPAYVLGEDCRQLPAVPIPPRTTAYHSHDLLARLKRMLGRPHGPDLNGIVETIADLTTSVRAFYHLLTATRLLRRHVYAYDKTFLEILLSLALYRPVYFWSPHELQPWQPWTLVDYAITADETTAILTVMNGTEPRQCVYDLKDPMMACTMAFEPY</sequence>
<evidence type="ECO:0000313" key="1">
    <source>
        <dbReference type="EMBL" id="GAM41797.1"/>
    </source>
</evidence>
<reference evidence="2" key="1">
    <citation type="journal article" date="2015" name="Genome Announc.">
        <title>Draft genome sequence of Talaromyces cellulolyticus strain Y-94, a source of lignocellulosic biomass-degrading enzymes.</title>
        <authorList>
            <person name="Fujii T."/>
            <person name="Koike H."/>
            <person name="Sawayama S."/>
            <person name="Yano S."/>
            <person name="Inoue H."/>
        </authorList>
    </citation>
    <scope>NUCLEOTIDE SEQUENCE [LARGE SCALE GENOMIC DNA]</scope>
    <source>
        <strain evidence="2">Y-94</strain>
    </source>
</reference>
<accession>A0A6V8HJ47</accession>
<gene>
    <name evidence="1" type="ORF">TCE0_042r15200</name>
</gene>